<dbReference type="InterPro" id="IPR004263">
    <property type="entry name" value="Exostosin"/>
</dbReference>
<sequence length="630" mass="71942">MQNGRPGRDGDERIQGMKVNGLGISLPSKLPNFVDVINYGDLERLRRARRQTRDQDGRCSFDKCFNFSRCRASRKVYVYPDPPGLQQSTVYSNILKAIRQSPYYTNNTRDACLFVLSLDTIDRDQTSKNYVRSLQTYIDALPRDLWNDGENHIIYNLYHGTWPHYSELDIGFDAGKAILARASASEENFRHGFDLSFPLFHPQHPFSVPAEANFSTRPDEQYLLSFKGKRYVYGIGSETRDSLYHLHDGQRIAMVTTCRHNTDWQNYKDERCEQDNERYDQWDYQHLLNNSLFCLTPRGRRLGSFRFLESLGAGCIPVVLSDNWVLPFTEIIDWDTAVIRVSEKNVLLTPDVVFSIPRRRIETMRRAAKMLYHRYFASVERIANSSLEIIFARLDQSTGYRNDGASISTLPKSEQHLTAVIFTTPELSSRLQKLVTELAKLDGLQKIIILWHVGRGTTPDGADFGTNVKKQFVLVNTTQSCLACIPSNLLNGAGTIVYLDERLRNFPPELPRMLQLLGEHPTRLFSATTFTHTVQSKKTVTRHLKIAYPAALVFHSSYLTSHHFRGSSPHCDFVRLSIAASYLSESPPIRVGRGDAQQWMQLEVFDECARQLAPYFPPGLLLPPADLGLL</sequence>
<evidence type="ECO:0000313" key="4">
    <source>
        <dbReference type="Proteomes" id="UP001177023"/>
    </source>
</evidence>
<dbReference type="GO" id="GO:0015012">
    <property type="term" value="P:heparan sulfate proteoglycan biosynthetic process"/>
    <property type="evidence" value="ECO:0007669"/>
    <property type="project" value="UniProtKB-ARBA"/>
</dbReference>
<dbReference type="InterPro" id="IPR029044">
    <property type="entry name" value="Nucleotide-diphossugar_trans"/>
</dbReference>
<dbReference type="EMBL" id="CATQJA010002663">
    <property type="protein sequence ID" value="CAJ0581736.1"/>
    <property type="molecule type" value="Genomic_DNA"/>
</dbReference>
<dbReference type="Gene3D" id="3.90.550.10">
    <property type="entry name" value="Spore Coat Polysaccharide Biosynthesis Protein SpsA, Chain A"/>
    <property type="match status" value="1"/>
</dbReference>
<feature type="non-terminal residue" evidence="3">
    <location>
        <position position="1"/>
    </location>
</feature>
<dbReference type="PANTHER" id="PTHR11062">
    <property type="entry name" value="EXOSTOSIN HEPARAN SULFATE GLYCOSYLTRANSFERASE -RELATED"/>
    <property type="match status" value="1"/>
</dbReference>
<accession>A0AA36D6L3</accession>
<dbReference type="GO" id="GO:0015020">
    <property type="term" value="F:glucuronosyltransferase activity"/>
    <property type="evidence" value="ECO:0007669"/>
    <property type="project" value="TreeGrafter"/>
</dbReference>
<evidence type="ECO:0000256" key="1">
    <source>
        <dbReference type="ARBA" id="ARBA00010271"/>
    </source>
</evidence>
<comment type="similarity">
    <text evidence="1">Belongs to the glycosyltransferase 47 family.</text>
</comment>
<comment type="caution">
    <text evidence="3">The sequence shown here is derived from an EMBL/GenBank/DDBJ whole genome shotgun (WGS) entry which is preliminary data.</text>
</comment>
<dbReference type="PANTHER" id="PTHR11062:SF129">
    <property type="entry name" value="EXOSTOSIN-1"/>
    <property type="match status" value="1"/>
</dbReference>
<organism evidence="3 4">
    <name type="scientific">Mesorhabditis spiculigera</name>
    <dbReference type="NCBI Taxonomy" id="96644"/>
    <lineage>
        <taxon>Eukaryota</taxon>
        <taxon>Metazoa</taxon>
        <taxon>Ecdysozoa</taxon>
        <taxon>Nematoda</taxon>
        <taxon>Chromadorea</taxon>
        <taxon>Rhabditida</taxon>
        <taxon>Rhabditina</taxon>
        <taxon>Rhabditomorpha</taxon>
        <taxon>Rhabditoidea</taxon>
        <taxon>Rhabditidae</taxon>
        <taxon>Mesorhabditinae</taxon>
        <taxon>Mesorhabditis</taxon>
    </lineage>
</organism>
<dbReference type="InterPro" id="IPR040911">
    <property type="entry name" value="Exostosin_GT47"/>
</dbReference>
<name>A0AA36D6L3_9BILA</name>
<dbReference type="GO" id="GO:0008375">
    <property type="term" value="F:acetylglucosaminyltransferase activity"/>
    <property type="evidence" value="ECO:0007669"/>
    <property type="project" value="TreeGrafter"/>
</dbReference>
<dbReference type="Pfam" id="PF03016">
    <property type="entry name" value="Exostosin_GT47"/>
    <property type="match status" value="1"/>
</dbReference>
<reference evidence="3" key="1">
    <citation type="submission" date="2023-06" db="EMBL/GenBank/DDBJ databases">
        <authorList>
            <person name="Delattre M."/>
        </authorList>
    </citation>
    <scope>NUCLEOTIDE SEQUENCE</scope>
    <source>
        <strain evidence="3">AF72</strain>
    </source>
</reference>
<proteinExistence type="inferred from homology"/>
<dbReference type="Proteomes" id="UP001177023">
    <property type="component" value="Unassembled WGS sequence"/>
</dbReference>
<keyword evidence="4" id="KW-1185">Reference proteome</keyword>
<feature type="domain" description="Exostosin GT47" evidence="2">
    <location>
        <begin position="72"/>
        <end position="348"/>
    </location>
</feature>
<evidence type="ECO:0000313" key="3">
    <source>
        <dbReference type="EMBL" id="CAJ0581736.1"/>
    </source>
</evidence>
<gene>
    <name evidence="3" type="ORF">MSPICULIGERA_LOCUS19891</name>
</gene>
<dbReference type="GO" id="GO:0005794">
    <property type="term" value="C:Golgi apparatus"/>
    <property type="evidence" value="ECO:0007669"/>
    <property type="project" value="TreeGrafter"/>
</dbReference>
<dbReference type="AlphaFoldDB" id="A0AA36D6L3"/>
<protein>
    <recommendedName>
        <fullName evidence="2">Exostosin GT47 domain-containing protein</fullName>
    </recommendedName>
</protein>
<evidence type="ECO:0000259" key="2">
    <source>
        <dbReference type="Pfam" id="PF03016"/>
    </source>
</evidence>